<dbReference type="Pfam" id="PF16124">
    <property type="entry name" value="RecQ_Zn_bind"/>
    <property type="match status" value="1"/>
</dbReference>
<evidence type="ECO:0000256" key="7">
    <source>
        <dbReference type="ARBA" id="ARBA00023125"/>
    </source>
</evidence>
<keyword evidence="3" id="KW-0547">Nucleotide-binding</keyword>
<dbReference type="SUPFAM" id="SSF52540">
    <property type="entry name" value="P-loop containing nucleoside triphosphate hydrolases"/>
    <property type="match status" value="1"/>
</dbReference>
<evidence type="ECO:0000256" key="12">
    <source>
        <dbReference type="ARBA" id="ARBA00044550"/>
    </source>
</evidence>
<dbReference type="Proteomes" id="UP000711407">
    <property type="component" value="Unassembled WGS sequence"/>
</dbReference>
<dbReference type="InterPro" id="IPR027417">
    <property type="entry name" value="P-loop_NTPase"/>
</dbReference>
<dbReference type="PROSITE" id="PS00690">
    <property type="entry name" value="DEAH_ATP_HELICASE"/>
    <property type="match status" value="1"/>
</dbReference>
<evidence type="ECO:0000256" key="4">
    <source>
        <dbReference type="ARBA" id="ARBA00022801"/>
    </source>
</evidence>
<dbReference type="GO" id="GO:0005524">
    <property type="term" value="F:ATP binding"/>
    <property type="evidence" value="ECO:0007669"/>
    <property type="project" value="UniProtKB-KW"/>
</dbReference>
<dbReference type="InterPro" id="IPR014001">
    <property type="entry name" value="Helicase_ATP-bd"/>
</dbReference>
<evidence type="ECO:0000256" key="10">
    <source>
        <dbReference type="ARBA" id="ARBA00034808"/>
    </source>
</evidence>
<evidence type="ECO:0000313" key="14">
    <source>
        <dbReference type="Proteomes" id="UP000711407"/>
    </source>
</evidence>
<dbReference type="InterPro" id="IPR001650">
    <property type="entry name" value="Helicase_C-like"/>
</dbReference>
<evidence type="ECO:0000256" key="5">
    <source>
        <dbReference type="ARBA" id="ARBA00022806"/>
    </source>
</evidence>
<evidence type="ECO:0000256" key="11">
    <source>
        <dbReference type="ARBA" id="ARBA00044535"/>
    </source>
</evidence>
<keyword evidence="5 13" id="KW-0347">Helicase</keyword>
<dbReference type="PROSITE" id="PS51192">
    <property type="entry name" value="HELICASE_ATP_BIND_1"/>
    <property type="match status" value="1"/>
</dbReference>
<dbReference type="NCBIfam" id="TIGR00614">
    <property type="entry name" value="recQ_fam"/>
    <property type="match status" value="1"/>
</dbReference>
<accession>A0A4Q0UAH8</accession>
<proteinExistence type="inferred from homology"/>
<dbReference type="GO" id="GO:0006281">
    <property type="term" value="P:DNA repair"/>
    <property type="evidence" value="ECO:0007669"/>
    <property type="project" value="TreeGrafter"/>
</dbReference>
<organism evidence="13 14">
    <name type="scientific">Candidatus Amulumruptor caecigallinarius</name>
    <dbReference type="NCBI Taxonomy" id="2109911"/>
    <lineage>
        <taxon>Bacteria</taxon>
        <taxon>Pseudomonadati</taxon>
        <taxon>Bacteroidota</taxon>
        <taxon>Bacteroidia</taxon>
        <taxon>Bacteroidales</taxon>
        <taxon>Muribaculaceae</taxon>
        <taxon>Candidatus Amulumruptor</taxon>
    </lineage>
</organism>
<reference evidence="13" key="2">
    <citation type="submission" date="2021-09" db="EMBL/GenBank/DDBJ databases">
        <authorList>
            <person name="Gilroy R."/>
        </authorList>
    </citation>
    <scope>NUCLEOTIDE SEQUENCE</scope>
    <source>
        <strain evidence="13">4100</strain>
    </source>
</reference>
<evidence type="ECO:0000256" key="2">
    <source>
        <dbReference type="ARBA" id="ARBA00022723"/>
    </source>
</evidence>
<dbReference type="AlphaFoldDB" id="A0A4Q0UAH8"/>
<comment type="similarity">
    <text evidence="1">Belongs to the helicase family. RecQ subfamily.</text>
</comment>
<dbReference type="InterPro" id="IPR032284">
    <property type="entry name" value="RecQ_Zn-bd"/>
</dbReference>
<dbReference type="GO" id="GO:0009378">
    <property type="term" value="F:four-way junction helicase activity"/>
    <property type="evidence" value="ECO:0007669"/>
    <property type="project" value="TreeGrafter"/>
</dbReference>
<dbReference type="GO" id="GO:0043138">
    <property type="term" value="F:3'-5' DNA helicase activity"/>
    <property type="evidence" value="ECO:0007669"/>
    <property type="project" value="UniProtKB-EC"/>
</dbReference>
<evidence type="ECO:0000256" key="3">
    <source>
        <dbReference type="ARBA" id="ARBA00022741"/>
    </source>
</evidence>
<dbReference type="EMBL" id="DYXT01000020">
    <property type="protein sequence ID" value="HJE38808.1"/>
    <property type="molecule type" value="Genomic_DNA"/>
</dbReference>
<dbReference type="PANTHER" id="PTHR13710:SF105">
    <property type="entry name" value="ATP-DEPENDENT DNA HELICASE Q1"/>
    <property type="match status" value="1"/>
</dbReference>
<evidence type="ECO:0000313" key="13">
    <source>
        <dbReference type="EMBL" id="HJE38808.1"/>
    </source>
</evidence>
<protein>
    <recommendedName>
        <fullName evidence="11">ATP-dependent DNA helicase RecQ</fullName>
        <ecNumber evidence="10">5.6.2.4</ecNumber>
    </recommendedName>
    <alternativeName>
        <fullName evidence="12">DNA 3'-5' helicase RecQ</fullName>
    </alternativeName>
</protein>
<comment type="catalytic activity">
    <reaction evidence="9">
        <text>Couples ATP hydrolysis with the unwinding of duplex DNA by translocating in the 3'-5' direction.</text>
        <dbReference type="EC" id="5.6.2.4"/>
    </reaction>
</comment>
<evidence type="ECO:0000256" key="1">
    <source>
        <dbReference type="ARBA" id="ARBA00005446"/>
    </source>
</evidence>
<dbReference type="GO" id="GO:0046872">
    <property type="term" value="F:metal ion binding"/>
    <property type="evidence" value="ECO:0007669"/>
    <property type="project" value="UniProtKB-KW"/>
</dbReference>
<reference evidence="13" key="1">
    <citation type="journal article" date="2021" name="PeerJ">
        <title>Extensive microbial diversity within the chicken gut microbiome revealed by metagenomics and culture.</title>
        <authorList>
            <person name="Gilroy R."/>
            <person name="Ravi A."/>
            <person name="Getino M."/>
            <person name="Pursley I."/>
            <person name="Horton D.L."/>
            <person name="Alikhan N.F."/>
            <person name="Baker D."/>
            <person name="Gharbi K."/>
            <person name="Hall N."/>
            <person name="Watson M."/>
            <person name="Adriaenssens E.M."/>
            <person name="Foster-Nyarko E."/>
            <person name="Jarju S."/>
            <person name="Secka A."/>
            <person name="Antonio M."/>
            <person name="Oren A."/>
            <person name="Chaudhuri R.R."/>
            <person name="La Ragione R."/>
            <person name="Hildebrand F."/>
            <person name="Pallen M.J."/>
        </authorList>
    </citation>
    <scope>NUCLEOTIDE SEQUENCE</scope>
    <source>
        <strain evidence="13">4100</strain>
    </source>
</reference>
<dbReference type="GO" id="GO:0006310">
    <property type="term" value="P:DNA recombination"/>
    <property type="evidence" value="ECO:0007669"/>
    <property type="project" value="InterPro"/>
</dbReference>
<evidence type="ECO:0000256" key="6">
    <source>
        <dbReference type="ARBA" id="ARBA00022840"/>
    </source>
</evidence>
<dbReference type="GO" id="GO:0005737">
    <property type="term" value="C:cytoplasm"/>
    <property type="evidence" value="ECO:0007669"/>
    <property type="project" value="TreeGrafter"/>
</dbReference>
<keyword evidence="4" id="KW-0378">Hydrolase</keyword>
<dbReference type="Pfam" id="PF00271">
    <property type="entry name" value="Helicase_C"/>
    <property type="match status" value="1"/>
</dbReference>
<dbReference type="SMART" id="SM00490">
    <property type="entry name" value="HELICc"/>
    <property type="match status" value="1"/>
</dbReference>
<evidence type="ECO:0000256" key="9">
    <source>
        <dbReference type="ARBA" id="ARBA00034617"/>
    </source>
</evidence>
<dbReference type="GO" id="GO:0016787">
    <property type="term" value="F:hydrolase activity"/>
    <property type="evidence" value="ECO:0007669"/>
    <property type="project" value="UniProtKB-KW"/>
</dbReference>
<sequence>MGFQGTLSDDMLAVLRQYWGYGSFRPLQQEIITSVLSGHDTLGLLPTGGGKSLTFQVPAMMLDGVTLVVTPLISLMKDQVDNLRSVGIPATYLYSGMSLREHNLALDRCHAGKARLLYVSPEKLRSATFVSSLSSLPVSMIVVDEAHCISQWGYDFRPSYLAIADVRRLFPHAPVLALTASATPQVAEDIMERLAFKERRIYARSFHRDNLSYIVRYDVHKEEPLLRVLRGVEGTAIVYVRSRRRTVEIARMLTEKGISADYYHAGLDPADKADKQNRWKDGSLRVIVATNAFGMGIDKPDVRVVVHYDLPPSLEEYYQEAGRAGRDGKHAFAVLLAAPYDKATLSRRISDAFPPKDYIRKVYELACNFVSVPVGEGVGHTYEFDFNRFVATYRLNATMAHSALGLLTRAGYVEYSDDISGRGRVMMLTDKQRLYDLDLSGDADRVLQCLLRSYSGLFADYVGISEPMIASRCQMTENAVYEALLELTRLHALHYIPRRTLPYLYLPIRRVLPKHVDMPLNVYEQRKQVMEHRIAAMRRFAFDTDRCRVTGMLEYFGEKPETDCGRCDVCRSRRSASSTTTVNVAESVMYLAGQPGGHTIDYMVAQLGPSHRDAVIEAVRELLDREAVTMTADGSIISVKP</sequence>
<dbReference type="PROSITE" id="PS51194">
    <property type="entry name" value="HELICASE_CTER"/>
    <property type="match status" value="1"/>
</dbReference>
<keyword evidence="8" id="KW-0413">Isomerase</keyword>
<keyword evidence="2" id="KW-0479">Metal-binding</keyword>
<dbReference type="GO" id="GO:0030894">
    <property type="term" value="C:replisome"/>
    <property type="evidence" value="ECO:0007669"/>
    <property type="project" value="TreeGrafter"/>
</dbReference>
<name>A0A4Q0UAH8_9BACT</name>
<dbReference type="PANTHER" id="PTHR13710">
    <property type="entry name" value="DNA HELICASE RECQ FAMILY MEMBER"/>
    <property type="match status" value="1"/>
</dbReference>
<dbReference type="InterPro" id="IPR002464">
    <property type="entry name" value="DNA/RNA_helicase_DEAH_CS"/>
</dbReference>
<dbReference type="Gene3D" id="1.10.10.10">
    <property type="entry name" value="Winged helix-like DNA-binding domain superfamily/Winged helix DNA-binding domain"/>
    <property type="match status" value="1"/>
</dbReference>
<dbReference type="EC" id="5.6.2.4" evidence="10"/>
<dbReference type="GO" id="GO:0003677">
    <property type="term" value="F:DNA binding"/>
    <property type="evidence" value="ECO:0007669"/>
    <property type="project" value="UniProtKB-KW"/>
</dbReference>
<dbReference type="Gene3D" id="3.40.50.300">
    <property type="entry name" value="P-loop containing nucleotide triphosphate hydrolases"/>
    <property type="match status" value="2"/>
</dbReference>
<keyword evidence="7" id="KW-0238">DNA-binding</keyword>
<dbReference type="InterPro" id="IPR011545">
    <property type="entry name" value="DEAD/DEAH_box_helicase_dom"/>
</dbReference>
<comment type="caution">
    <text evidence="13">The sequence shown here is derived from an EMBL/GenBank/DDBJ whole genome shotgun (WGS) entry which is preliminary data.</text>
</comment>
<dbReference type="InterPro" id="IPR036388">
    <property type="entry name" value="WH-like_DNA-bd_sf"/>
</dbReference>
<dbReference type="CDD" id="cd17920">
    <property type="entry name" value="DEXHc_RecQ"/>
    <property type="match status" value="1"/>
</dbReference>
<evidence type="ECO:0000256" key="8">
    <source>
        <dbReference type="ARBA" id="ARBA00023235"/>
    </source>
</evidence>
<dbReference type="InterPro" id="IPR004589">
    <property type="entry name" value="DNA_helicase_ATP-dep_RecQ"/>
</dbReference>
<dbReference type="GO" id="GO:0043590">
    <property type="term" value="C:bacterial nucleoid"/>
    <property type="evidence" value="ECO:0007669"/>
    <property type="project" value="TreeGrafter"/>
</dbReference>
<gene>
    <name evidence="13" type="ORF">K8V47_03470</name>
</gene>
<dbReference type="FunFam" id="3.40.50.300:FF:001389">
    <property type="entry name" value="ATP-dependent DNA helicase RecQ"/>
    <property type="match status" value="1"/>
</dbReference>
<dbReference type="Pfam" id="PF00270">
    <property type="entry name" value="DEAD"/>
    <property type="match status" value="1"/>
</dbReference>
<keyword evidence="6" id="KW-0067">ATP-binding</keyword>
<dbReference type="SMART" id="SM00487">
    <property type="entry name" value="DEXDc"/>
    <property type="match status" value="1"/>
</dbReference>